<comment type="caution">
    <text evidence="1">The sequence shown here is derived from an EMBL/GenBank/DDBJ whole genome shotgun (WGS) entry which is preliminary data.</text>
</comment>
<protein>
    <submittedName>
        <fullName evidence="1">Uncharacterized protein</fullName>
    </submittedName>
</protein>
<evidence type="ECO:0000313" key="2">
    <source>
        <dbReference type="Proteomes" id="UP000321113"/>
    </source>
</evidence>
<name>A0A511QPN9_9VIBR</name>
<dbReference type="Proteomes" id="UP000321113">
    <property type="component" value="Unassembled WGS sequence"/>
</dbReference>
<reference evidence="1 2" key="1">
    <citation type="submission" date="2019-07" db="EMBL/GenBank/DDBJ databases">
        <title>Whole genome shotgun sequence of Vibrio superstes NBRC 103154.</title>
        <authorList>
            <person name="Hosoyama A."/>
            <person name="Uohara A."/>
            <person name="Ohji S."/>
            <person name="Ichikawa N."/>
        </authorList>
    </citation>
    <scope>NUCLEOTIDE SEQUENCE [LARGE SCALE GENOMIC DNA]</scope>
    <source>
        <strain evidence="1 2">NBRC 103154</strain>
    </source>
</reference>
<accession>A0A511QPN9</accession>
<dbReference type="AntiFam" id="ANF00246">
    <property type="entry name" value="Shadow ORF (opposite dctM)"/>
</dbReference>
<keyword evidence="2" id="KW-1185">Reference proteome</keyword>
<proteinExistence type="predicted"/>
<organism evidence="1 2">
    <name type="scientific">Vibrio superstes NBRC 103154</name>
    <dbReference type="NCBI Taxonomy" id="1219062"/>
    <lineage>
        <taxon>Bacteria</taxon>
        <taxon>Pseudomonadati</taxon>
        <taxon>Pseudomonadota</taxon>
        <taxon>Gammaproteobacteria</taxon>
        <taxon>Vibrionales</taxon>
        <taxon>Vibrionaceae</taxon>
        <taxon>Vibrio</taxon>
    </lineage>
</organism>
<evidence type="ECO:0000313" key="1">
    <source>
        <dbReference type="EMBL" id="GEM79087.1"/>
    </source>
</evidence>
<sequence length="63" mass="6624">MINGILGGIITPIIPAEAVRAEEKSFLYPCCVIEGIMFEPIAATVAGAEPEIAAKNIDAMTFT</sequence>
<dbReference type="AlphaFoldDB" id="A0A511QPN9"/>
<dbReference type="EMBL" id="BJXK01000004">
    <property type="protein sequence ID" value="GEM79087.1"/>
    <property type="molecule type" value="Genomic_DNA"/>
</dbReference>
<gene>
    <name evidence="1" type="ORF">VSU01S_13320</name>
</gene>